<gene>
    <name evidence="2" type="ORF">M5D96_000693</name>
</gene>
<keyword evidence="3" id="KW-1185">Reference proteome</keyword>
<dbReference type="AlphaFoldDB" id="A0A9Q0BUQ5"/>
<proteinExistence type="predicted"/>
<dbReference type="Proteomes" id="UP001059596">
    <property type="component" value="Chromosome 3R"/>
</dbReference>
<dbReference type="EMBL" id="JAMKOV010000001">
    <property type="protein sequence ID" value="KAI8044524.1"/>
    <property type="molecule type" value="Genomic_DNA"/>
</dbReference>
<keyword evidence="1" id="KW-0812">Transmembrane</keyword>
<reference evidence="2" key="1">
    <citation type="journal article" date="2023" name="Genome Biol. Evol.">
        <title>Long-read-based Genome Assembly of Drosophila gunungcola Reveals Fewer Chemosensory Genes in Flower-breeding Species.</title>
        <authorList>
            <person name="Negi A."/>
            <person name="Liao B.Y."/>
            <person name="Yeh S.D."/>
        </authorList>
    </citation>
    <scope>NUCLEOTIDE SEQUENCE</scope>
    <source>
        <strain evidence="2">Sukarami</strain>
    </source>
</reference>
<organism evidence="2 3">
    <name type="scientific">Drosophila gunungcola</name>
    <name type="common">fruit fly</name>
    <dbReference type="NCBI Taxonomy" id="103775"/>
    <lineage>
        <taxon>Eukaryota</taxon>
        <taxon>Metazoa</taxon>
        <taxon>Ecdysozoa</taxon>
        <taxon>Arthropoda</taxon>
        <taxon>Hexapoda</taxon>
        <taxon>Insecta</taxon>
        <taxon>Pterygota</taxon>
        <taxon>Neoptera</taxon>
        <taxon>Endopterygota</taxon>
        <taxon>Diptera</taxon>
        <taxon>Brachycera</taxon>
        <taxon>Muscomorpha</taxon>
        <taxon>Ephydroidea</taxon>
        <taxon>Drosophilidae</taxon>
        <taxon>Drosophila</taxon>
        <taxon>Sophophora</taxon>
    </lineage>
</organism>
<sequence length="93" mass="9844">MFSKRGSLDISLEDLFTSGEGRSISFSSCFFSIMSFSPKEKDIGAGISSRKSSLGLGTIGGVSGIFWINLGSVLFCTIGTSFLFSSQMSGIFS</sequence>
<accession>A0A9Q0BUQ5</accession>
<protein>
    <submittedName>
        <fullName evidence="2">Uncharacterized protein</fullName>
    </submittedName>
</protein>
<feature type="transmembrane region" description="Helical" evidence="1">
    <location>
        <begin position="64"/>
        <end position="84"/>
    </location>
</feature>
<keyword evidence="1" id="KW-1133">Transmembrane helix</keyword>
<evidence type="ECO:0000313" key="3">
    <source>
        <dbReference type="Proteomes" id="UP001059596"/>
    </source>
</evidence>
<comment type="caution">
    <text evidence="2">The sequence shown here is derived from an EMBL/GenBank/DDBJ whole genome shotgun (WGS) entry which is preliminary data.</text>
</comment>
<evidence type="ECO:0000313" key="2">
    <source>
        <dbReference type="EMBL" id="KAI8044524.1"/>
    </source>
</evidence>
<keyword evidence="1" id="KW-0472">Membrane</keyword>
<name>A0A9Q0BUQ5_9MUSC</name>
<evidence type="ECO:0000256" key="1">
    <source>
        <dbReference type="SAM" id="Phobius"/>
    </source>
</evidence>